<reference evidence="6 7" key="1">
    <citation type="submission" date="2016-04" db="EMBL/GenBank/DDBJ databases">
        <title>Complete genome sequence and analysis of deep-sea sediment isolate, Amycolatopsis sp. WP1.</title>
        <authorList>
            <person name="Wang H."/>
            <person name="Chen S."/>
            <person name="Wu Q."/>
        </authorList>
    </citation>
    <scope>NUCLEOTIDE SEQUENCE [LARGE SCALE GENOMIC DNA]</scope>
    <source>
        <strain evidence="6 7">WP1</strain>
    </source>
</reference>
<dbReference type="Pfam" id="PF03109">
    <property type="entry name" value="ABC1"/>
    <property type="match status" value="1"/>
</dbReference>
<dbReference type="KEGG" id="aab:A4R43_33450"/>
<feature type="domain" description="Protein kinase" evidence="5">
    <location>
        <begin position="128"/>
        <end position="460"/>
    </location>
</feature>
<dbReference type="RefSeq" id="WP_113695814.1">
    <property type="nucleotide sequence ID" value="NZ_CP015163.1"/>
</dbReference>
<evidence type="ECO:0000313" key="7">
    <source>
        <dbReference type="Proteomes" id="UP000250434"/>
    </source>
</evidence>
<proteinExistence type="inferred from homology"/>
<dbReference type="EMBL" id="CP015163">
    <property type="protein sequence ID" value="AXB46744.1"/>
    <property type="molecule type" value="Genomic_DNA"/>
</dbReference>
<keyword evidence="2" id="KW-0808">Transferase</keyword>
<evidence type="ECO:0000256" key="2">
    <source>
        <dbReference type="ARBA" id="ARBA00022679"/>
    </source>
</evidence>
<comment type="similarity">
    <text evidence="1">Belongs to the protein kinase superfamily. ADCK protein kinase family.</text>
</comment>
<evidence type="ECO:0000256" key="1">
    <source>
        <dbReference type="ARBA" id="ARBA00009670"/>
    </source>
</evidence>
<evidence type="ECO:0000313" key="6">
    <source>
        <dbReference type="EMBL" id="AXB46744.1"/>
    </source>
</evidence>
<organism evidence="6 7">
    <name type="scientific">Amycolatopsis albispora</name>
    <dbReference type="NCBI Taxonomy" id="1804986"/>
    <lineage>
        <taxon>Bacteria</taxon>
        <taxon>Bacillati</taxon>
        <taxon>Actinomycetota</taxon>
        <taxon>Actinomycetes</taxon>
        <taxon>Pseudonocardiales</taxon>
        <taxon>Pseudonocardiaceae</taxon>
        <taxon>Amycolatopsis</taxon>
    </lineage>
</organism>
<evidence type="ECO:0000259" key="5">
    <source>
        <dbReference type="PROSITE" id="PS50011"/>
    </source>
</evidence>
<dbReference type="Gene3D" id="1.10.510.10">
    <property type="entry name" value="Transferase(Phosphotransferase) domain 1"/>
    <property type="match status" value="1"/>
</dbReference>
<dbReference type="CDD" id="cd13970">
    <property type="entry name" value="ABC1_ADCK3"/>
    <property type="match status" value="1"/>
</dbReference>
<dbReference type="PROSITE" id="PS50011">
    <property type="entry name" value="PROTEIN_KINASE_DOM"/>
    <property type="match status" value="1"/>
</dbReference>
<dbReference type="Proteomes" id="UP000250434">
    <property type="component" value="Chromosome"/>
</dbReference>
<dbReference type="OrthoDB" id="9795390at2"/>
<keyword evidence="4 6" id="KW-0067">ATP-binding</keyword>
<dbReference type="GO" id="GO:0004672">
    <property type="term" value="F:protein kinase activity"/>
    <property type="evidence" value="ECO:0007669"/>
    <property type="project" value="InterPro"/>
</dbReference>
<dbReference type="InterPro" id="IPR051409">
    <property type="entry name" value="Atypical_kinase_ADCK"/>
</dbReference>
<evidence type="ECO:0000256" key="4">
    <source>
        <dbReference type="ARBA" id="ARBA00022840"/>
    </source>
</evidence>
<dbReference type="SUPFAM" id="SSF56112">
    <property type="entry name" value="Protein kinase-like (PK-like)"/>
    <property type="match status" value="1"/>
</dbReference>
<dbReference type="PANTHER" id="PTHR43851:SF3">
    <property type="entry name" value="COENZYME Q8"/>
    <property type="match status" value="1"/>
</dbReference>
<dbReference type="InterPro" id="IPR000719">
    <property type="entry name" value="Prot_kinase_dom"/>
</dbReference>
<keyword evidence="7" id="KW-1185">Reference proteome</keyword>
<evidence type="ECO:0000256" key="3">
    <source>
        <dbReference type="ARBA" id="ARBA00022741"/>
    </source>
</evidence>
<dbReference type="GO" id="GO:0005524">
    <property type="term" value="F:ATP binding"/>
    <property type="evidence" value="ECO:0007669"/>
    <property type="project" value="UniProtKB-KW"/>
</dbReference>
<dbReference type="PANTHER" id="PTHR43851">
    <property type="match status" value="1"/>
</dbReference>
<name>A0A344LFC0_9PSEU</name>
<gene>
    <name evidence="6" type="ORF">A4R43_33450</name>
</gene>
<sequence>MRKAPPRSRLVRGTALGRLAAGQALRQAGSKVAALGRSGEEKRRLLDRRALEAADQLVSVLGGMKGAAMKIGQLLSVLDLDLVPESVRPEFRRKLAVLLDRAPAVPFSGMRKVIEADLAAPIAEVFAEFDENPVAAASIGQVYRARLADGRAVAVKVQYPGIATAVRADLKNLALFLRLAPDLFPGLEMDSLAREIRLRVEEELDYRLEARTQHDLATRFAGHPFLVIPDSVGELCGERVLVTEFVDGLDFDHIAAQPQPVRDRVGEIVYRFYCGSLFRTGDFPGDPHPGNVLLRPDGRVAFLDFGLFKRMSPESAALERSVLRAAADGDAEQVHARMTAAGILGEPGRIQPDEVLAYIEDAVGWYLADAEIEATPELAAEAMISSIDPRSPHYRKMRWQYLPPEHLFARRAELYTFGLLGRLRARGNWHRIAREWLHGEEPVTELGRIDAAWRAAQEPR</sequence>
<dbReference type="AlphaFoldDB" id="A0A344LFC0"/>
<accession>A0A344LFC0</accession>
<dbReference type="InterPro" id="IPR004147">
    <property type="entry name" value="ABC1_dom"/>
</dbReference>
<protein>
    <submittedName>
        <fullName evidence="6">ATP-binding protein</fullName>
    </submittedName>
</protein>
<dbReference type="InterPro" id="IPR011009">
    <property type="entry name" value="Kinase-like_dom_sf"/>
</dbReference>
<keyword evidence="3" id="KW-0547">Nucleotide-binding</keyword>
<dbReference type="InterPro" id="IPR034646">
    <property type="entry name" value="ADCK3_dom"/>
</dbReference>